<organism evidence="3 4">
    <name type="scientific">Sphaerobolus stellatus (strain SS14)</name>
    <dbReference type="NCBI Taxonomy" id="990650"/>
    <lineage>
        <taxon>Eukaryota</taxon>
        <taxon>Fungi</taxon>
        <taxon>Dikarya</taxon>
        <taxon>Basidiomycota</taxon>
        <taxon>Agaricomycotina</taxon>
        <taxon>Agaricomycetes</taxon>
        <taxon>Phallomycetidae</taxon>
        <taxon>Geastrales</taxon>
        <taxon>Sphaerobolaceae</taxon>
        <taxon>Sphaerobolus</taxon>
    </lineage>
</organism>
<dbReference type="Pfam" id="PF20151">
    <property type="entry name" value="DUF6533"/>
    <property type="match status" value="1"/>
</dbReference>
<feature type="domain" description="DUF6533" evidence="2">
    <location>
        <begin position="27"/>
        <end position="52"/>
    </location>
</feature>
<dbReference type="AlphaFoldDB" id="A0A0C9TFT8"/>
<evidence type="ECO:0000313" key="4">
    <source>
        <dbReference type="Proteomes" id="UP000054279"/>
    </source>
</evidence>
<dbReference type="InterPro" id="IPR045340">
    <property type="entry name" value="DUF6533"/>
</dbReference>
<name>A0A0C9TFT8_SPHS4</name>
<evidence type="ECO:0000256" key="1">
    <source>
        <dbReference type="SAM" id="Phobius"/>
    </source>
</evidence>
<keyword evidence="1" id="KW-0472">Membrane</keyword>
<feature type="transmembrane region" description="Helical" evidence="1">
    <location>
        <begin position="20"/>
        <end position="43"/>
    </location>
</feature>
<reference evidence="3 4" key="1">
    <citation type="submission" date="2014-06" db="EMBL/GenBank/DDBJ databases">
        <title>Evolutionary Origins and Diversification of the Mycorrhizal Mutualists.</title>
        <authorList>
            <consortium name="DOE Joint Genome Institute"/>
            <consortium name="Mycorrhizal Genomics Consortium"/>
            <person name="Kohler A."/>
            <person name="Kuo A."/>
            <person name="Nagy L.G."/>
            <person name="Floudas D."/>
            <person name="Copeland A."/>
            <person name="Barry K.W."/>
            <person name="Cichocki N."/>
            <person name="Veneault-Fourrey C."/>
            <person name="LaButti K."/>
            <person name="Lindquist E.A."/>
            <person name="Lipzen A."/>
            <person name="Lundell T."/>
            <person name="Morin E."/>
            <person name="Murat C."/>
            <person name="Riley R."/>
            <person name="Ohm R."/>
            <person name="Sun H."/>
            <person name="Tunlid A."/>
            <person name="Henrissat B."/>
            <person name="Grigoriev I.V."/>
            <person name="Hibbett D.S."/>
            <person name="Martin F."/>
        </authorList>
    </citation>
    <scope>NUCLEOTIDE SEQUENCE [LARGE SCALE GENOMIC DNA]</scope>
    <source>
        <strain evidence="3 4">SS14</strain>
    </source>
</reference>
<gene>
    <name evidence="3" type="ORF">M422DRAFT_270493</name>
</gene>
<evidence type="ECO:0000313" key="3">
    <source>
        <dbReference type="EMBL" id="KIJ28258.1"/>
    </source>
</evidence>
<keyword evidence="1" id="KW-1133">Transmembrane helix</keyword>
<dbReference type="EMBL" id="KN837311">
    <property type="protein sequence ID" value="KIJ28258.1"/>
    <property type="molecule type" value="Genomic_DNA"/>
</dbReference>
<keyword evidence="4" id="KW-1185">Reference proteome</keyword>
<dbReference type="Proteomes" id="UP000054279">
    <property type="component" value="Unassembled WGS sequence"/>
</dbReference>
<evidence type="ECO:0000259" key="2">
    <source>
        <dbReference type="Pfam" id="PF20151"/>
    </source>
</evidence>
<accession>A0A0C9TFT8</accession>
<sequence>MPLTGELGLDSHELATVIMAGWITALSAVSAAAFVGYDTLLAFEEEIRLVWR</sequence>
<keyword evidence="1" id="KW-0812">Transmembrane</keyword>
<dbReference type="HOGENOM" id="CLU_3088803_0_0_1"/>
<proteinExistence type="predicted"/>
<protein>
    <recommendedName>
        <fullName evidence="2">DUF6533 domain-containing protein</fullName>
    </recommendedName>
</protein>